<dbReference type="Gene3D" id="1.10.287.130">
    <property type="match status" value="1"/>
</dbReference>
<dbReference type="AlphaFoldDB" id="A0A3E3K3T2"/>
<comment type="caution">
    <text evidence="15">The sequence shown here is derived from an EMBL/GenBank/DDBJ whole genome shotgun (WGS) entry which is preliminary data.</text>
</comment>
<evidence type="ECO:0000256" key="1">
    <source>
        <dbReference type="ARBA" id="ARBA00000085"/>
    </source>
</evidence>
<evidence type="ECO:0000256" key="3">
    <source>
        <dbReference type="ARBA" id="ARBA00012438"/>
    </source>
</evidence>
<dbReference type="CDD" id="cd00082">
    <property type="entry name" value="HisKA"/>
    <property type="match status" value="1"/>
</dbReference>
<dbReference type="InterPro" id="IPR003661">
    <property type="entry name" value="HisK_dim/P_dom"/>
</dbReference>
<dbReference type="InterPro" id="IPR008358">
    <property type="entry name" value="Sig_transdc_His_kin/Pase_MprB"/>
</dbReference>
<name>A0A3E3K3T2_9FIRM</name>
<dbReference type="InterPro" id="IPR036097">
    <property type="entry name" value="HisK_dim/P_sf"/>
</dbReference>
<reference evidence="15 16" key="1">
    <citation type="submission" date="2018-08" db="EMBL/GenBank/DDBJ databases">
        <title>A genome reference for cultivated species of the human gut microbiota.</title>
        <authorList>
            <person name="Zou Y."/>
            <person name="Xue W."/>
            <person name="Luo G."/>
        </authorList>
    </citation>
    <scope>NUCLEOTIDE SEQUENCE [LARGE SCALE GENOMIC DNA]</scope>
    <source>
        <strain evidence="15 16">AF37-2AT</strain>
    </source>
</reference>
<sequence>MAVACIISVVIAILGIGLAFYYRRQIKNVKSQISFLNQHETNMLITSDQKSGCVAELTDELNTLIEQTAALRKEIADNESHLKDTIINLSHDIRTPLTSMDGYFQLLLKSHDSEERQQYAAVISDRLSSLKEMLDELFTYAKLTNKAYEVELSPCAVNEILLSVLFSFYKDIKQRGIEPLVNVPEQDIFIQGNEPALRRIFQNILKNCIEHGNNQLSVRLINTADTVKIYFENDYQTQEPIDANKVFDRFYKADGARSKTSTGLGLSIAKELVERLNGSITGNVKNDIFTITITFQLLKNN</sequence>
<dbReference type="SUPFAM" id="SSF55874">
    <property type="entry name" value="ATPase domain of HSP90 chaperone/DNA topoisomerase II/histidine kinase"/>
    <property type="match status" value="1"/>
</dbReference>
<keyword evidence="11" id="KW-1133">Transmembrane helix</keyword>
<dbReference type="InterPro" id="IPR005467">
    <property type="entry name" value="His_kinase_dom"/>
</dbReference>
<evidence type="ECO:0000313" key="16">
    <source>
        <dbReference type="Proteomes" id="UP000261080"/>
    </source>
</evidence>
<dbReference type="GO" id="GO:0005886">
    <property type="term" value="C:plasma membrane"/>
    <property type="evidence" value="ECO:0007669"/>
    <property type="project" value="UniProtKB-SubCell"/>
</dbReference>
<evidence type="ECO:0000313" key="15">
    <source>
        <dbReference type="EMBL" id="RGE88692.1"/>
    </source>
</evidence>
<evidence type="ECO:0000256" key="4">
    <source>
        <dbReference type="ARBA" id="ARBA00022475"/>
    </source>
</evidence>
<dbReference type="RefSeq" id="WP_117493281.1">
    <property type="nucleotide sequence ID" value="NZ_QVLX01000002.1"/>
</dbReference>
<evidence type="ECO:0000256" key="5">
    <source>
        <dbReference type="ARBA" id="ARBA00022553"/>
    </source>
</evidence>
<comment type="subcellular location">
    <subcellularLocation>
        <location evidence="2">Cell membrane</location>
        <topology evidence="2">Multi-pass membrane protein</topology>
    </subcellularLocation>
</comment>
<evidence type="ECO:0000256" key="13">
    <source>
        <dbReference type="ARBA" id="ARBA00023136"/>
    </source>
</evidence>
<dbReference type="CDD" id="cd00075">
    <property type="entry name" value="HATPase"/>
    <property type="match status" value="1"/>
</dbReference>
<dbReference type="InterPro" id="IPR036890">
    <property type="entry name" value="HATPase_C_sf"/>
</dbReference>
<dbReference type="InterPro" id="IPR050398">
    <property type="entry name" value="HssS/ArlS-like"/>
</dbReference>
<dbReference type="PANTHER" id="PTHR45528:SF1">
    <property type="entry name" value="SENSOR HISTIDINE KINASE CPXA"/>
    <property type="match status" value="1"/>
</dbReference>
<dbReference type="EMBL" id="QVLX01000002">
    <property type="protein sequence ID" value="RGE88692.1"/>
    <property type="molecule type" value="Genomic_DNA"/>
</dbReference>
<evidence type="ECO:0000256" key="10">
    <source>
        <dbReference type="ARBA" id="ARBA00022840"/>
    </source>
</evidence>
<keyword evidence="16" id="KW-1185">Reference proteome</keyword>
<keyword evidence="4" id="KW-1003">Cell membrane</keyword>
<keyword evidence="5" id="KW-0597">Phosphoprotein</keyword>
<keyword evidence="12" id="KW-0902">Two-component regulatory system</keyword>
<comment type="catalytic activity">
    <reaction evidence="1">
        <text>ATP + protein L-histidine = ADP + protein N-phospho-L-histidine.</text>
        <dbReference type="EC" id="2.7.13.3"/>
    </reaction>
</comment>
<gene>
    <name evidence="15" type="ORF">DW016_03940</name>
</gene>
<dbReference type="GO" id="GO:0000155">
    <property type="term" value="F:phosphorelay sensor kinase activity"/>
    <property type="evidence" value="ECO:0007669"/>
    <property type="project" value="InterPro"/>
</dbReference>
<dbReference type="Proteomes" id="UP000261080">
    <property type="component" value="Unassembled WGS sequence"/>
</dbReference>
<dbReference type="SUPFAM" id="SSF47384">
    <property type="entry name" value="Homodimeric domain of signal transducing histidine kinase"/>
    <property type="match status" value="1"/>
</dbReference>
<dbReference type="PRINTS" id="PR01780">
    <property type="entry name" value="LANTIREGPROT"/>
</dbReference>
<evidence type="ECO:0000256" key="11">
    <source>
        <dbReference type="ARBA" id="ARBA00022989"/>
    </source>
</evidence>
<dbReference type="Gene3D" id="3.30.565.10">
    <property type="entry name" value="Histidine kinase-like ATPase, C-terminal domain"/>
    <property type="match status" value="1"/>
</dbReference>
<evidence type="ECO:0000256" key="12">
    <source>
        <dbReference type="ARBA" id="ARBA00023012"/>
    </source>
</evidence>
<dbReference type="GO" id="GO:0005524">
    <property type="term" value="F:ATP binding"/>
    <property type="evidence" value="ECO:0007669"/>
    <property type="project" value="UniProtKB-KW"/>
</dbReference>
<evidence type="ECO:0000256" key="9">
    <source>
        <dbReference type="ARBA" id="ARBA00022777"/>
    </source>
</evidence>
<evidence type="ECO:0000256" key="2">
    <source>
        <dbReference type="ARBA" id="ARBA00004651"/>
    </source>
</evidence>
<keyword evidence="7" id="KW-0812">Transmembrane</keyword>
<dbReference type="EC" id="2.7.13.3" evidence="3"/>
<dbReference type="PANTHER" id="PTHR45528">
    <property type="entry name" value="SENSOR HISTIDINE KINASE CPXA"/>
    <property type="match status" value="1"/>
</dbReference>
<dbReference type="Pfam" id="PF02518">
    <property type="entry name" value="HATPase_c"/>
    <property type="match status" value="1"/>
</dbReference>
<feature type="domain" description="Histidine kinase" evidence="14">
    <location>
        <begin position="88"/>
        <end position="299"/>
    </location>
</feature>
<accession>A0A3E3K3T2</accession>
<dbReference type="OrthoDB" id="9792991at2"/>
<protein>
    <recommendedName>
        <fullName evidence="3">histidine kinase</fullName>
        <ecNumber evidence="3">2.7.13.3</ecNumber>
    </recommendedName>
</protein>
<evidence type="ECO:0000256" key="7">
    <source>
        <dbReference type="ARBA" id="ARBA00022692"/>
    </source>
</evidence>
<dbReference type="SMART" id="SM00388">
    <property type="entry name" value="HisKA"/>
    <property type="match status" value="1"/>
</dbReference>
<evidence type="ECO:0000256" key="6">
    <source>
        <dbReference type="ARBA" id="ARBA00022679"/>
    </source>
</evidence>
<evidence type="ECO:0000259" key="14">
    <source>
        <dbReference type="PROSITE" id="PS50109"/>
    </source>
</evidence>
<keyword evidence="10" id="KW-0067">ATP-binding</keyword>
<organism evidence="15 16">
    <name type="scientific">Sellimonas intestinalis</name>
    <dbReference type="NCBI Taxonomy" id="1653434"/>
    <lineage>
        <taxon>Bacteria</taxon>
        <taxon>Bacillati</taxon>
        <taxon>Bacillota</taxon>
        <taxon>Clostridia</taxon>
        <taxon>Lachnospirales</taxon>
        <taxon>Lachnospiraceae</taxon>
        <taxon>Sellimonas</taxon>
    </lineage>
</organism>
<dbReference type="SMART" id="SM00387">
    <property type="entry name" value="HATPase_c"/>
    <property type="match status" value="1"/>
</dbReference>
<keyword evidence="8" id="KW-0547">Nucleotide-binding</keyword>
<dbReference type="InterPro" id="IPR003594">
    <property type="entry name" value="HATPase_dom"/>
</dbReference>
<proteinExistence type="predicted"/>
<keyword evidence="13" id="KW-0472">Membrane</keyword>
<dbReference type="Pfam" id="PF00512">
    <property type="entry name" value="HisKA"/>
    <property type="match status" value="1"/>
</dbReference>
<keyword evidence="6" id="KW-0808">Transferase</keyword>
<dbReference type="PROSITE" id="PS50109">
    <property type="entry name" value="HIS_KIN"/>
    <property type="match status" value="1"/>
</dbReference>
<evidence type="ECO:0000256" key="8">
    <source>
        <dbReference type="ARBA" id="ARBA00022741"/>
    </source>
</evidence>
<keyword evidence="9 15" id="KW-0418">Kinase</keyword>